<proteinExistence type="predicted"/>
<evidence type="ECO:0000313" key="3">
    <source>
        <dbReference type="Proteomes" id="UP000284842"/>
    </source>
</evidence>
<accession>A0A409YQG5</accession>
<gene>
    <name evidence="2" type="ORF">CVT24_010461</name>
</gene>
<dbReference type="EMBL" id="NHTK01000830">
    <property type="protein sequence ID" value="PPR05247.1"/>
    <property type="molecule type" value="Genomic_DNA"/>
</dbReference>
<dbReference type="InParanoid" id="A0A409YQG5"/>
<dbReference type="Proteomes" id="UP000284842">
    <property type="component" value="Unassembled WGS sequence"/>
</dbReference>
<evidence type="ECO:0000313" key="2">
    <source>
        <dbReference type="EMBL" id="PPR05247.1"/>
    </source>
</evidence>
<dbReference type="InterPro" id="IPR027417">
    <property type="entry name" value="P-loop_NTPase"/>
</dbReference>
<dbReference type="CDD" id="cd00882">
    <property type="entry name" value="Ras_like_GTPase"/>
    <property type="match status" value="1"/>
</dbReference>
<reference evidence="2 3" key="1">
    <citation type="journal article" date="2018" name="Evol. Lett.">
        <title>Horizontal gene cluster transfer increased hallucinogenic mushroom diversity.</title>
        <authorList>
            <person name="Reynolds H.T."/>
            <person name="Vijayakumar V."/>
            <person name="Gluck-Thaler E."/>
            <person name="Korotkin H.B."/>
            <person name="Matheny P.B."/>
            <person name="Slot J.C."/>
        </authorList>
    </citation>
    <scope>NUCLEOTIDE SEQUENCE [LARGE SCALE GENOMIC DNA]</scope>
    <source>
        <strain evidence="2 3">2629</strain>
    </source>
</reference>
<protein>
    <recommendedName>
        <fullName evidence="4">G domain-containing protein</fullName>
    </recommendedName>
</protein>
<sequence>MGILKPFSIYTEISGARIGVSFDSDATPCHDMLEIFEKTSCNGLITKLQDYISQRHCERVWIGVDREVDTHSSTNLNAVKLSGHLEDGYTLQTVMTFIFDNVVKLSKCQYVTVFYHGNTSHKGSEMDMAAVREGIKDLVGSIFHNDFHPQALDVKFVIKGTQTFETEICILSILYHLIKLTDKDSATPQSQPSDSTQLNIDFAVENDSEDGFRGTKIAGLVETIRMGIIYGRRIKAIGEVSIERSTAGEGDYGECSPLLLLGTTGSGKSSFVEALAGSNHKLGLSGGGLESVTQDIDIFKIHSVIAYRPGSLDWDVYVADSPGFSDNKMSEVQIVRRIYQFQCANLCKMDHAFYFHRITDKRIPGSSRRIIHLLKALQMRPINLTIITTMWDNIHGAEAMKRAESNFEELRDIVWKDEIKNGATIVKFENTQASAVDILVSTIIAGGLNDDLFYLNNRNPAGPALFHELLERLDVSRKRKNALLEEKIRLFSNPHPELESIVVSDLEDAEENLAHHLSQVMTYRQSPPGFEDIFQSIIYQHLLDIVVSAQHFAQTIINTLAGFSSTDRAVAPRSKLEKALKTAQEDFQLAYATLRDYGPPPPGSKPFIPSTTKSTAENVHAESTLAITQCAVDEAVNAIDQMPAPNAPLDAKPDMNATIGVNHLPTPSLSLVADISNPSVSPSRVSIDQAECHALEAPALVLKSNAKRGLGKKIKFAFYNAVQVYVGGERAKSAGFGFIRPRFWSLAQGRGTACSGTAVSPSPSPIHTYLHTPGRIVHQDHMSAPSDRLIYNSKEATALNPVNQWLVDEVCQRAYSICVEYENDASSLVAKLRGRLLGCLVLSGAINPKAQRYISNQVTKYAATDGGLERLANIYIKHIIKRLRNKEDVMSLPTYDEIQDVLQAHRQEKVAKAQAYFASLNKAPESSSANQEQDLEQFEKNRPEL</sequence>
<organism evidence="2 3">
    <name type="scientific">Panaeolus cyanescens</name>
    <dbReference type="NCBI Taxonomy" id="181874"/>
    <lineage>
        <taxon>Eukaryota</taxon>
        <taxon>Fungi</taxon>
        <taxon>Dikarya</taxon>
        <taxon>Basidiomycota</taxon>
        <taxon>Agaricomycotina</taxon>
        <taxon>Agaricomycetes</taxon>
        <taxon>Agaricomycetidae</taxon>
        <taxon>Agaricales</taxon>
        <taxon>Agaricineae</taxon>
        <taxon>Galeropsidaceae</taxon>
        <taxon>Panaeolus</taxon>
    </lineage>
</organism>
<evidence type="ECO:0008006" key="4">
    <source>
        <dbReference type="Google" id="ProtNLM"/>
    </source>
</evidence>
<dbReference type="SUPFAM" id="SSF52540">
    <property type="entry name" value="P-loop containing nucleoside triphosphate hydrolases"/>
    <property type="match status" value="1"/>
</dbReference>
<dbReference type="AlphaFoldDB" id="A0A409YQG5"/>
<name>A0A409YQG5_9AGAR</name>
<dbReference type="Gene3D" id="3.40.50.300">
    <property type="entry name" value="P-loop containing nucleotide triphosphate hydrolases"/>
    <property type="match status" value="1"/>
</dbReference>
<comment type="caution">
    <text evidence="2">The sequence shown here is derived from an EMBL/GenBank/DDBJ whole genome shotgun (WGS) entry which is preliminary data.</text>
</comment>
<dbReference type="OrthoDB" id="2611327at2759"/>
<feature type="region of interest" description="Disordered" evidence="1">
    <location>
        <begin position="922"/>
        <end position="945"/>
    </location>
</feature>
<evidence type="ECO:0000256" key="1">
    <source>
        <dbReference type="SAM" id="MobiDB-lite"/>
    </source>
</evidence>
<keyword evidence="3" id="KW-1185">Reference proteome</keyword>